<evidence type="ECO:0000313" key="1">
    <source>
        <dbReference type="EMBL" id="GAG76769.1"/>
    </source>
</evidence>
<sequence length="49" mass="5430">MMLNLDKLKDKIESKISATIDKKEDIQELGENNTIKGKSSAHSGKSLKN</sequence>
<dbReference type="EMBL" id="BART01017351">
    <property type="protein sequence ID" value="GAG76769.1"/>
    <property type="molecule type" value="Genomic_DNA"/>
</dbReference>
<organism evidence="1">
    <name type="scientific">marine sediment metagenome</name>
    <dbReference type="NCBI Taxonomy" id="412755"/>
    <lineage>
        <taxon>unclassified sequences</taxon>
        <taxon>metagenomes</taxon>
        <taxon>ecological metagenomes</taxon>
    </lineage>
</organism>
<accession>X1A4S9</accession>
<protein>
    <submittedName>
        <fullName evidence="1">Uncharacterized protein</fullName>
    </submittedName>
</protein>
<gene>
    <name evidence="1" type="ORF">S01H4_33059</name>
</gene>
<comment type="caution">
    <text evidence="1">The sequence shown here is derived from an EMBL/GenBank/DDBJ whole genome shotgun (WGS) entry which is preliminary data.</text>
</comment>
<proteinExistence type="predicted"/>
<dbReference type="AlphaFoldDB" id="X1A4S9"/>
<name>X1A4S9_9ZZZZ</name>
<reference evidence="1" key="1">
    <citation type="journal article" date="2014" name="Front. Microbiol.">
        <title>High frequency of phylogenetically diverse reductive dehalogenase-homologous genes in deep subseafloor sedimentary metagenomes.</title>
        <authorList>
            <person name="Kawai M."/>
            <person name="Futagami T."/>
            <person name="Toyoda A."/>
            <person name="Takaki Y."/>
            <person name="Nishi S."/>
            <person name="Hori S."/>
            <person name="Arai W."/>
            <person name="Tsubouchi T."/>
            <person name="Morono Y."/>
            <person name="Uchiyama I."/>
            <person name="Ito T."/>
            <person name="Fujiyama A."/>
            <person name="Inagaki F."/>
            <person name="Takami H."/>
        </authorList>
    </citation>
    <scope>NUCLEOTIDE SEQUENCE</scope>
    <source>
        <strain evidence="1">Expedition CK06-06</strain>
    </source>
</reference>